<dbReference type="PANTHER" id="PTHR46383:SF1">
    <property type="entry name" value="ASPARTATE AMINOTRANSFERASE"/>
    <property type="match status" value="1"/>
</dbReference>
<evidence type="ECO:0000313" key="9">
    <source>
        <dbReference type="EMBL" id="GAK34941.1"/>
    </source>
</evidence>
<evidence type="ECO:0000313" key="10">
    <source>
        <dbReference type="Proteomes" id="UP000027601"/>
    </source>
</evidence>
<dbReference type="Gene3D" id="3.90.1150.10">
    <property type="entry name" value="Aspartate Aminotransferase, domain 1"/>
    <property type="match status" value="1"/>
</dbReference>
<evidence type="ECO:0000259" key="8">
    <source>
        <dbReference type="Pfam" id="PF00155"/>
    </source>
</evidence>
<evidence type="ECO:0000256" key="5">
    <source>
        <dbReference type="ARBA" id="ARBA00022898"/>
    </source>
</evidence>
<dbReference type="InterPro" id="IPR015421">
    <property type="entry name" value="PyrdxlP-dep_Trfase_major"/>
</dbReference>
<gene>
    <name evidence="9" type="ORF">JCM15093_14</name>
</gene>
<dbReference type="OrthoDB" id="9802328at2"/>
<dbReference type="RefSeq" id="WP_024995243.1">
    <property type="nucleotide sequence ID" value="NZ_ATZI01000001.1"/>
</dbReference>
<dbReference type="InterPro" id="IPR015422">
    <property type="entry name" value="PyrdxlP-dep_Trfase_small"/>
</dbReference>
<dbReference type="EMBL" id="BAJS01000001">
    <property type="protein sequence ID" value="GAK34941.1"/>
    <property type="molecule type" value="Genomic_DNA"/>
</dbReference>
<comment type="cofactor">
    <cofactor evidence="1 6">
        <name>pyridoxal 5'-phosphate</name>
        <dbReference type="ChEBI" id="CHEBI:597326"/>
    </cofactor>
</comment>
<dbReference type="STRING" id="1121097.GCA_000428125_00510"/>
<protein>
    <recommendedName>
        <fullName evidence="6">Aminotransferase</fullName>
        <ecNumber evidence="6">2.6.1.-</ecNumber>
    </recommendedName>
</protein>
<dbReference type="InterPro" id="IPR004839">
    <property type="entry name" value="Aminotransferase_I/II_large"/>
</dbReference>
<keyword evidence="4 6" id="KW-0808">Transferase</keyword>
<dbReference type="eggNOG" id="COG0436">
    <property type="taxonomic scope" value="Bacteria"/>
</dbReference>
<dbReference type="GO" id="GO:0030170">
    <property type="term" value="F:pyridoxal phosphate binding"/>
    <property type="evidence" value="ECO:0007669"/>
    <property type="project" value="InterPro"/>
</dbReference>
<dbReference type="InterPro" id="IPR004838">
    <property type="entry name" value="NHTrfase_class1_PyrdxlP-BS"/>
</dbReference>
<organism evidence="9 10">
    <name type="scientific">Bacteroides graminisolvens DSM 19988 = JCM 15093</name>
    <dbReference type="NCBI Taxonomy" id="1121097"/>
    <lineage>
        <taxon>Bacteria</taxon>
        <taxon>Pseudomonadati</taxon>
        <taxon>Bacteroidota</taxon>
        <taxon>Bacteroidia</taxon>
        <taxon>Bacteroidales</taxon>
        <taxon>Bacteroidaceae</taxon>
        <taxon>Bacteroides</taxon>
    </lineage>
</organism>
<evidence type="ECO:0000256" key="2">
    <source>
        <dbReference type="ARBA" id="ARBA00007441"/>
    </source>
</evidence>
<dbReference type="AlphaFoldDB" id="A0A069CY11"/>
<dbReference type="FunFam" id="3.40.640.10:FF:000033">
    <property type="entry name" value="Aspartate aminotransferase"/>
    <property type="match status" value="1"/>
</dbReference>
<evidence type="ECO:0000256" key="1">
    <source>
        <dbReference type="ARBA" id="ARBA00001933"/>
    </source>
</evidence>
<evidence type="ECO:0000256" key="3">
    <source>
        <dbReference type="ARBA" id="ARBA00022576"/>
    </source>
</evidence>
<accession>A0A069CY11</accession>
<evidence type="ECO:0000256" key="4">
    <source>
        <dbReference type="ARBA" id="ARBA00022679"/>
    </source>
</evidence>
<sequence length="398" mass="43177">MNQLSDRLNSLSPSETLAMSQKSNELKAQGIDVINMSVGEPDFNTPDHIKEAAKKAVDDNFSRYSPVPGYPALRDAIVAKLKKENGLDYTPAQILCSNGAKQSVCNVLMALIGPGDEVIIPAPYWVSYPEMVKLAEGTNVIVSAGIEQDFKITPAQLEAAITPRTKALILCSPSNPTGSVYSKEELAGLAAVLAKYPQVVIIADEIYEHINYIGQHESIAQFPEVRDRVVIVNGVSKAYAMTGWRIGFIAGPQWIVSACNKLQGQYTSGPCSVSQKAAEAAYVGDQQPVEDMRQAFERRRDLIVKLAKEIPGFEVNVPQGAFYLFPKCDSYFGKSTAEGRKVTDSGELAMYLLEVGHVACVGGAAFGAPDCIRMSYATSDENIVEAMRRIKEALSKLA</sequence>
<dbReference type="CDD" id="cd00609">
    <property type="entry name" value="AAT_like"/>
    <property type="match status" value="1"/>
</dbReference>
<reference evidence="9 10" key="1">
    <citation type="journal article" date="2015" name="Microbes Environ.">
        <title>Distribution and evolution of nitrogen fixation genes in the phylum bacteroidetes.</title>
        <authorList>
            <person name="Inoue J."/>
            <person name="Oshima K."/>
            <person name="Suda W."/>
            <person name="Sakamoto M."/>
            <person name="Iino T."/>
            <person name="Noda S."/>
            <person name="Hongoh Y."/>
            <person name="Hattori M."/>
            <person name="Ohkuma M."/>
        </authorList>
    </citation>
    <scope>NUCLEOTIDE SEQUENCE [LARGE SCALE GENOMIC DNA]</scope>
    <source>
        <strain evidence="9 10">JCM 15093</strain>
    </source>
</reference>
<evidence type="ECO:0000256" key="6">
    <source>
        <dbReference type="RuleBase" id="RU000481"/>
    </source>
</evidence>
<keyword evidence="5" id="KW-0663">Pyridoxal phosphate</keyword>
<dbReference type="InterPro" id="IPR015424">
    <property type="entry name" value="PyrdxlP-dep_Trfase"/>
</dbReference>
<dbReference type="InterPro" id="IPR050596">
    <property type="entry name" value="AspAT/PAT-like"/>
</dbReference>
<dbReference type="PROSITE" id="PS00105">
    <property type="entry name" value="AA_TRANSFER_CLASS_1"/>
    <property type="match status" value="1"/>
</dbReference>
<comment type="caution">
    <text evidence="9">The sequence shown here is derived from an EMBL/GenBank/DDBJ whole genome shotgun (WGS) entry which is preliminary data.</text>
</comment>
<dbReference type="GO" id="GO:0006520">
    <property type="term" value="P:amino acid metabolic process"/>
    <property type="evidence" value="ECO:0007669"/>
    <property type="project" value="InterPro"/>
</dbReference>
<dbReference type="GO" id="GO:0008483">
    <property type="term" value="F:transaminase activity"/>
    <property type="evidence" value="ECO:0007669"/>
    <property type="project" value="UniProtKB-KW"/>
</dbReference>
<feature type="region of interest" description="Disordered" evidence="7">
    <location>
        <begin position="1"/>
        <end position="22"/>
    </location>
</feature>
<dbReference type="Pfam" id="PF00155">
    <property type="entry name" value="Aminotran_1_2"/>
    <property type="match status" value="1"/>
</dbReference>
<dbReference type="EC" id="2.6.1.-" evidence="6"/>
<dbReference type="Proteomes" id="UP000027601">
    <property type="component" value="Unassembled WGS sequence"/>
</dbReference>
<keyword evidence="3 6" id="KW-0032">Aminotransferase</keyword>
<proteinExistence type="inferred from homology"/>
<feature type="domain" description="Aminotransferase class I/classII large" evidence="8">
    <location>
        <begin position="32"/>
        <end position="390"/>
    </location>
</feature>
<dbReference type="PANTHER" id="PTHR46383">
    <property type="entry name" value="ASPARTATE AMINOTRANSFERASE"/>
    <property type="match status" value="1"/>
</dbReference>
<keyword evidence="10" id="KW-1185">Reference proteome</keyword>
<dbReference type="SUPFAM" id="SSF53383">
    <property type="entry name" value="PLP-dependent transferases"/>
    <property type="match status" value="1"/>
</dbReference>
<dbReference type="Gene3D" id="3.40.640.10">
    <property type="entry name" value="Type I PLP-dependent aspartate aminotransferase-like (Major domain)"/>
    <property type="match status" value="1"/>
</dbReference>
<evidence type="ECO:0000256" key="7">
    <source>
        <dbReference type="SAM" id="MobiDB-lite"/>
    </source>
</evidence>
<name>A0A069CY11_9BACE</name>
<comment type="similarity">
    <text evidence="2 6">Belongs to the class-I pyridoxal-phosphate-dependent aminotransferase family.</text>
</comment>